<keyword evidence="7" id="KW-1185">Reference proteome</keyword>
<keyword evidence="4" id="KW-0732">Signal</keyword>
<keyword evidence="2" id="KW-0472">Membrane</keyword>
<protein>
    <submittedName>
        <fullName evidence="6">Carboxypeptidase regulatory-like domain-containing protein</fullName>
    </submittedName>
</protein>
<comment type="subcellular location">
    <subcellularLocation>
        <location evidence="1">Cell outer membrane</location>
    </subcellularLocation>
</comment>
<dbReference type="InterPro" id="IPR037066">
    <property type="entry name" value="Plug_dom_sf"/>
</dbReference>
<dbReference type="AlphaFoldDB" id="A0A7G8BDD9"/>
<evidence type="ECO:0000256" key="4">
    <source>
        <dbReference type="SAM" id="SignalP"/>
    </source>
</evidence>
<accession>A0A7G8BDD9</accession>
<dbReference type="Gene3D" id="2.170.130.10">
    <property type="entry name" value="TonB-dependent receptor, plug domain"/>
    <property type="match status" value="1"/>
</dbReference>
<dbReference type="GO" id="GO:0009279">
    <property type="term" value="C:cell outer membrane"/>
    <property type="evidence" value="ECO:0007669"/>
    <property type="project" value="UniProtKB-SubCell"/>
</dbReference>
<dbReference type="InterPro" id="IPR008969">
    <property type="entry name" value="CarboxyPept-like_regulatory"/>
</dbReference>
<feature type="domain" description="TonB-dependent transporter Oar-like beta-barrel" evidence="5">
    <location>
        <begin position="245"/>
        <end position="1099"/>
    </location>
</feature>
<evidence type="ECO:0000256" key="3">
    <source>
        <dbReference type="ARBA" id="ARBA00023237"/>
    </source>
</evidence>
<feature type="chain" id="PRO_5028949148" evidence="4">
    <location>
        <begin position="24"/>
        <end position="1107"/>
    </location>
</feature>
<name>A0A7G8BDD9_9BACT</name>
<keyword evidence="6" id="KW-0121">Carboxypeptidase</keyword>
<dbReference type="Pfam" id="PF25183">
    <property type="entry name" value="OMP_b-brl_4"/>
    <property type="match status" value="1"/>
</dbReference>
<dbReference type="SUPFAM" id="SSF56935">
    <property type="entry name" value="Porins"/>
    <property type="match status" value="1"/>
</dbReference>
<reference evidence="6 7" key="1">
    <citation type="submission" date="2020-08" db="EMBL/GenBank/DDBJ databases">
        <title>Edaphobacter telluris sp. nov. and Acidobacterium dinghuensis sp. nov., two acidobacteria isolated from forest soil.</title>
        <authorList>
            <person name="Fu J."/>
            <person name="Qiu L."/>
        </authorList>
    </citation>
    <scope>NUCLEOTIDE SEQUENCE [LARGE SCALE GENOMIC DNA]</scope>
    <source>
        <strain evidence="6">4Y35</strain>
    </source>
</reference>
<dbReference type="GO" id="GO:0004180">
    <property type="term" value="F:carboxypeptidase activity"/>
    <property type="evidence" value="ECO:0007669"/>
    <property type="project" value="UniProtKB-KW"/>
</dbReference>
<evidence type="ECO:0000259" key="5">
    <source>
        <dbReference type="Pfam" id="PF25183"/>
    </source>
</evidence>
<gene>
    <name evidence="6" type="ORF">H7849_15580</name>
</gene>
<evidence type="ECO:0000313" key="6">
    <source>
        <dbReference type="EMBL" id="QNI30559.1"/>
    </source>
</evidence>
<feature type="signal peptide" evidence="4">
    <location>
        <begin position="1"/>
        <end position="23"/>
    </location>
</feature>
<dbReference type="RefSeq" id="WP_186740515.1">
    <property type="nucleotide sequence ID" value="NZ_CP060394.1"/>
</dbReference>
<evidence type="ECO:0000256" key="2">
    <source>
        <dbReference type="ARBA" id="ARBA00023136"/>
    </source>
</evidence>
<evidence type="ECO:0000313" key="7">
    <source>
        <dbReference type="Proteomes" id="UP000515312"/>
    </source>
</evidence>
<dbReference type="Proteomes" id="UP000515312">
    <property type="component" value="Chromosome"/>
</dbReference>
<organism evidence="6 7">
    <name type="scientific">Alloacidobacterium dinghuense</name>
    <dbReference type="NCBI Taxonomy" id="2763107"/>
    <lineage>
        <taxon>Bacteria</taxon>
        <taxon>Pseudomonadati</taxon>
        <taxon>Acidobacteriota</taxon>
        <taxon>Terriglobia</taxon>
        <taxon>Terriglobales</taxon>
        <taxon>Acidobacteriaceae</taxon>
        <taxon>Alloacidobacterium</taxon>
    </lineage>
</organism>
<sequence length="1107" mass="119135">MPRATKSLPLLFLLLLMAGTSLIAQTSKGTLAGVVRDASGAVVANATVTIESQLTGEVRTAQTNGGGEYRLDAINPSLYTINTSAQGFAANQIKDVEVTPSVVTSRDIMLSVGTVTGTVTVQGTTNGINLENGQLSGTIDTSDLKTLPIFSLNPIELATTIPGVQYVNPMLNLQGAGGNYEQIEVNGSRPRANNFMMDSQDINDVSLGGQAFQPQIPDIFQSVTVLTNSPAAEYGRAGGAVVNLVTKSGTNQFHGSAFELYSGSGLNSVDGQTRLITPKSSANKARYDEHQFGFTGGGPVWRNKLFLFGASQWTRFYGNSNSSPIELPDQNGYNVLTSIGGPNVALLQGLLNSGTYLNQYNFVGATAPINVGQPTTGASGACPASGCVVTTGLFERPPVPQQEPDLQYIIRGDYTPNQKDSFAVRFLRDNATFTPDLGLNTSGLPGFDGEVGGPSYLSYVNWTHVFSPRLLNEFRASMTRIDFLFQATPETNANPLAKNYSLEFQDAYNGGSTPSFPVLGISQNIPQGRLENFYQFQDTVSWNIGRQSIRMGADIGRILETDLVAQEALGQLTVTSSAGFTGMGNYLNDNLGKGGTATRTFGPTRFDPHIWRSAGFVQDDVKVMPDLTLNLGLRYDYITDPSNSLPYPGIDVEDPFAPITNVYKVNTGNLNFGPRFGFAYAPSGGGWLGSGKTVVHGGAGIFYDTDFSNIPVNSAQSSPNAVSTTLISQDPTGLGNALSLVPSITPAPISPFSSVLSVDKNLVNPRVYQWNLGIERALPADLKFTFNYVGTRGRKLYANQQYNYFDFNTGERLNPDRGAVNARGNTAASEYDSLQAELSRRFSHGLTFRAAYTYGKNLDNGSEVFTLFNSSTSYSANLAPGGRRQDWGASAFDFPQFFSVAYTWAPLGIRSDNHTTDMLLSGLTRHWSFSGVTQLQAGPPSTFTLPGVDTNGDGSATNDRPIIGSVHAPINTAGIDGFYIGGTPGVYYDYGQFNSTGNVVVVSPSQVHWLIPYGPQFMPLEVGRNSFRNPGTTIWNVAAEKDIPAPWTHLESATFQLRAEVQNIGNHNDVGVLDTSLLDIGTTSFMNTTNARATTNRNLRFWLKFSF</sequence>
<proteinExistence type="predicted"/>
<dbReference type="InterPro" id="IPR036942">
    <property type="entry name" value="Beta-barrel_TonB_sf"/>
</dbReference>
<evidence type="ECO:0000256" key="1">
    <source>
        <dbReference type="ARBA" id="ARBA00004442"/>
    </source>
</evidence>
<dbReference type="Gene3D" id="2.40.170.20">
    <property type="entry name" value="TonB-dependent receptor, beta-barrel domain"/>
    <property type="match status" value="1"/>
</dbReference>
<dbReference type="KEGG" id="adin:H7849_15580"/>
<dbReference type="Pfam" id="PF13620">
    <property type="entry name" value="CarboxypepD_reg"/>
    <property type="match status" value="1"/>
</dbReference>
<dbReference type="Gene3D" id="2.60.40.1120">
    <property type="entry name" value="Carboxypeptidase-like, regulatory domain"/>
    <property type="match status" value="1"/>
</dbReference>
<keyword evidence="6" id="KW-0645">Protease</keyword>
<dbReference type="InterPro" id="IPR057601">
    <property type="entry name" value="Oar-like_b-barrel"/>
</dbReference>
<dbReference type="EMBL" id="CP060394">
    <property type="protein sequence ID" value="QNI30559.1"/>
    <property type="molecule type" value="Genomic_DNA"/>
</dbReference>
<keyword evidence="3" id="KW-0998">Cell outer membrane</keyword>
<dbReference type="SUPFAM" id="SSF49464">
    <property type="entry name" value="Carboxypeptidase regulatory domain-like"/>
    <property type="match status" value="1"/>
</dbReference>
<keyword evidence="6" id="KW-0378">Hydrolase</keyword>